<feature type="signal peptide" evidence="1">
    <location>
        <begin position="1"/>
        <end position="21"/>
    </location>
</feature>
<comment type="caution">
    <text evidence="2">The sequence shown here is derived from an EMBL/GenBank/DDBJ whole genome shotgun (WGS) entry which is preliminary data.</text>
</comment>
<dbReference type="EMBL" id="BPVZ01000058">
    <property type="protein sequence ID" value="GKV21624.1"/>
    <property type="molecule type" value="Genomic_DNA"/>
</dbReference>
<evidence type="ECO:0000256" key="1">
    <source>
        <dbReference type="SAM" id="SignalP"/>
    </source>
</evidence>
<gene>
    <name evidence="2" type="ORF">SLEP1_g31585</name>
</gene>
<evidence type="ECO:0000313" key="2">
    <source>
        <dbReference type="EMBL" id="GKV21624.1"/>
    </source>
</evidence>
<keyword evidence="3" id="KW-1185">Reference proteome</keyword>
<dbReference type="Proteomes" id="UP001054252">
    <property type="component" value="Unassembled WGS sequence"/>
</dbReference>
<dbReference type="AlphaFoldDB" id="A0AAV5K3T1"/>
<reference evidence="2 3" key="1">
    <citation type="journal article" date="2021" name="Commun. Biol.">
        <title>The genome of Shorea leprosula (Dipterocarpaceae) highlights the ecological relevance of drought in aseasonal tropical rainforests.</title>
        <authorList>
            <person name="Ng K.K.S."/>
            <person name="Kobayashi M.J."/>
            <person name="Fawcett J.A."/>
            <person name="Hatakeyama M."/>
            <person name="Paape T."/>
            <person name="Ng C.H."/>
            <person name="Ang C.C."/>
            <person name="Tnah L.H."/>
            <person name="Lee C.T."/>
            <person name="Nishiyama T."/>
            <person name="Sese J."/>
            <person name="O'Brien M.J."/>
            <person name="Copetti D."/>
            <person name="Mohd Noor M.I."/>
            <person name="Ong R.C."/>
            <person name="Putra M."/>
            <person name="Sireger I.Z."/>
            <person name="Indrioko S."/>
            <person name="Kosugi Y."/>
            <person name="Izuno A."/>
            <person name="Isagi Y."/>
            <person name="Lee S.L."/>
            <person name="Shimizu K.K."/>
        </authorList>
    </citation>
    <scope>NUCLEOTIDE SEQUENCE [LARGE SCALE GENOMIC DNA]</scope>
    <source>
        <strain evidence="2">214</strain>
    </source>
</reference>
<sequence>MFSLQLFLVSHVSILVGGGQSYPFVKAWKQIRVASEKGKLVTRSRLQPSALLFYDLMLGDWVPMNGSLMSLD</sequence>
<keyword evidence="1" id="KW-0732">Signal</keyword>
<accession>A0AAV5K3T1</accession>
<name>A0AAV5K3T1_9ROSI</name>
<proteinExistence type="predicted"/>
<feature type="chain" id="PRO_5043495644" evidence="1">
    <location>
        <begin position="22"/>
        <end position="72"/>
    </location>
</feature>
<protein>
    <submittedName>
        <fullName evidence="2">Uncharacterized protein</fullName>
    </submittedName>
</protein>
<evidence type="ECO:0000313" key="3">
    <source>
        <dbReference type="Proteomes" id="UP001054252"/>
    </source>
</evidence>
<organism evidence="2 3">
    <name type="scientific">Rubroshorea leprosula</name>
    <dbReference type="NCBI Taxonomy" id="152421"/>
    <lineage>
        <taxon>Eukaryota</taxon>
        <taxon>Viridiplantae</taxon>
        <taxon>Streptophyta</taxon>
        <taxon>Embryophyta</taxon>
        <taxon>Tracheophyta</taxon>
        <taxon>Spermatophyta</taxon>
        <taxon>Magnoliopsida</taxon>
        <taxon>eudicotyledons</taxon>
        <taxon>Gunneridae</taxon>
        <taxon>Pentapetalae</taxon>
        <taxon>rosids</taxon>
        <taxon>malvids</taxon>
        <taxon>Malvales</taxon>
        <taxon>Dipterocarpaceae</taxon>
        <taxon>Rubroshorea</taxon>
    </lineage>
</organism>